<dbReference type="EMBL" id="CP033923">
    <property type="protein sequence ID" value="AZA90574.1"/>
    <property type="molecule type" value="Genomic_DNA"/>
</dbReference>
<name>A0AAD1DR77_CHRNA</name>
<dbReference type="Gene3D" id="2.180.10.10">
    <property type="entry name" value="RHS repeat-associated core"/>
    <property type="match status" value="1"/>
</dbReference>
<accession>A0AAD1DR77</accession>
<dbReference type="Proteomes" id="UP000278288">
    <property type="component" value="Chromosome"/>
</dbReference>
<organism evidence="1 2">
    <name type="scientific">Chryseobacterium nakagawai</name>
    <dbReference type="NCBI Taxonomy" id="1241982"/>
    <lineage>
        <taxon>Bacteria</taxon>
        <taxon>Pseudomonadati</taxon>
        <taxon>Bacteroidota</taxon>
        <taxon>Flavobacteriia</taxon>
        <taxon>Flavobacteriales</taxon>
        <taxon>Weeksellaceae</taxon>
        <taxon>Chryseobacterium group</taxon>
        <taxon>Chryseobacterium</taxon>
    </lineage>
</organism>
<keyword evidence="2" id="KW-1185">Reference proteome</keyword>
<sequence length="356" mass="39503">MNGRLEDPILRRFLSTDENIQDPMNTQNYNKYGYVMNNPLMYNDPNGEFLWWAAGALVGGYLNGVAANGGNWNPGKWDWERTWSAVLGGAIGGAAVSGALGNIASNAGAIKNFLPGIVSGGLNSAFSGGNFLGGTIGGISYTGNVFENRVTSTDILSKNNKYIISPDYYENRSSLYDLTPQLMGVYAHRAMANYFSTTPGLQENWFPERTQSMWKWDIKLRPDLYYMNNGTNSVWELKPMRHFMESSLSLKGKYQNQVYADALTMLKNEKFYVGSSQGSPIAPIHGKLVTDFITGYQFSYTVPMGTDGMIYYNCINCQNRQRDPVRQPQSQTANQMGTGLAVALIVLNVLIRLIPN</sequence>
<reference evidence="1 2" key="1">
    <citation type="submission" date="2018-11" db="EMBL/GenBank/DDBJ databases">
        <title>Proposal to divide the Flavobacteriaceae and reorganize its genera based on Amino Acid Identity values calculated from whole genome sequences.</title>
        <authorList>
            <person name="Nicholson A.C."/>
            <person name="Gulvik C.A."/>
            <person name="Whitney A.M."/>
            <person name="Humrighouse B.W."/>
            <person name="Bell M."/>
            <person name="Holmes B."/>
            <person name="Steigerwalt A.G."/>
            <person name="Villarma A."/>
            <person name="Sheth M."/>
            <person name="Batra D."/>
            <person name="Pryor J."/>
            <person name="Bernardet J.-F."/>
            <person name="Hugo C."/>
            <person name="Kampfer P."/>
            <person name="Newman J."/>
            <person name="McQuiston J.R."/>
        </authorList>
    </citation>
    <scope>NUCLEOTIDE SEQUENCE [LARGE SCALE GENOMIC DNA]</scope>
    <source>
        <strain evidence="1 2">G0041</strain>
    </source>
</reference>
<dbReference type="KEGG" id="cnk:EG343_08040"/>
<dbReference type="RefSeq" id="WP_123857298.1">
    <property type="nucleotide sequence ID" value="NZ_CP033923.1"/>
</dbReference>
<gene>
    <name evidence="1" type="ORF">EG343_08040</name>
</gene>
<evidence type="ECO:0000313" key="1">
    <source>
        <dbReference type="EMBL" id="AZA90574.1"/>
    </source>
</evidence>
<proteinExistence type="predicted"/>
<evidence type="ECO:0000313" key="2">
    <source>
        <dbReference type="Proteomes" id="UP000278288"/>
    </source>
</evidence>
<protein>
    <recommendedName>
        <fullName evidence="3">RHS repeat-associated core domain</fullName>
    </recommendedName>
</protein>
<dbReference type="AlphaFoldDB" id="A0AAD1DR77"/>
<evidence type="ECO:0008006" key="3">
    <source>
        <dbReference type="Google" id="ProtNLM"/>
    </source>
</evidence>